<dbReference type="Gene3D" id="1.10.10.10">
    <property type="entry name" value="Winged helix-like DNA-binding domain superfamily/Winged helix DNA-binding domain"/>
    <property type="match status" value="1"/>
</dbReference>
<dbReference type="InterPro" id="IPR000944">
    <property type="entry name" value="Tscrpt_reg_Rrf2"/>
</dbReference>
<keyword evidence="1" id="KW-0238">DNA-binding</keyword>
<dbReference type="NCBIfam" id="TIGR00738">
    <property type="entry name" value="rrf2_super"/>
    <property type="match status" value="1"/>
</dbReference>
<keyword evidence="3" id="KW-1185">Reference proteome</keyword>
<dbReference type="EMBL" id="PDEM01000009">
    <property type="protein sequence ID" value="PHZ86042.1"/>
    <property type="molecule type" value="Genomic_DNA"/>
</dbReference>
<dbReference type="Pfam" id="PF02082">
    <property type="entry name" value="Rrf2"/>
    <property type="match status" value="1"/>
</dbReference>
<dbReference type="InterPro" id="IPR036390">
    <property type="entry name" value="WH_DNA-bd_sf"/>
</dbReference>
<dbReference type="InParanoid" id="A0A2G4YUM5"/>
<dbReference type="SUPFAM" id="SSF46785">
    <property type="entry name" value="Winged helix' DNA-binding domain"/>
    <property type="match status" value="1"/>
</dbReference>
<evidence type="ECO:0000313" key="3">
    <source>
        <dbReference type="Proteomes" id="UP000229730"/>
    </source>
</evidence>
<organism evidence="2 3">
    <name type="scientific">Paremcibacter congregatus</name>
    <dbReference type="NCBI Taxonomy" id="2043170"/>
    <lineage>
        <taxon>Bacteria</taxon>
        <taxon>Pseudomonadati</taxon>
        <taxon>Pseudomonadota</taxon>
        <taxon>Alphaproteobacteria</taxon>
        <taxon>Emcibacterales</taxon>
        <taxon>Emcibacteraceae</taxon>
        <taxon>Paremcibacter</taxon>
    </lineage>
</organism>
<dbReference type="GO" id="GO:0003677">
    <property type="term" value="F:DNA binding"/>
    <property type="evidence" value="ECO:0007669"/>
    <property type="project" value="UniProtKB-KW"/>
</dbReference>
<sequence length="158" mass="17367">MKLTAFTDYSLRLMMYVAVHDERLVSINEVSEVFDISRNHLMKIVHELGKGGYLQTVRGKNGGFRLGRPAAEINVGQLVRYTEEDMSIVECFSQETSNCKIAASCKLSIALSQALKAFLTVLDGYTLADLSSGVVFPEFLGAATRGRKIPEAISSDRA</sequence>
<dbReference type="OrthoDB" id="9802344at2"/>
<dbReference type="RefSeq" id="WP_099471626.1">
    <property type="nucleotide sequence ID" value="NZ_CP041025.1"/>
</dbReference>
<dbReference type="FunCoup" id="A0A2G4YUM5">
    <property type="interactions" value="217"/>
</dbReference>
<evidence type="ECO:0000313" key="2">
    <source>
        <dbReference type="EMBL" id="PHZ86042.1"/>
    </source>
</evidence>
<gene>
    <name evidence="2" type="ORF">CRD36_05055</name>
</gene>
<dbReference type="InterPro" id="IPR036388">
    <property type="entry name" value="WH-like_DNA-bd_sf"/>
</dbReference>
<dbReference type="GO" id="GO:0003700">
    <property type="term" value="F:DNA-binding transcription factor activity"/>
    <property type="evidence" value="ECO:0007669"/>
    <property type="project" value="TreeGrafter"/>
</dbReference>
<dbReference type="AlphaFoldDB" id="A0A2G4YUM5"/>
<protein>
    <submittedName>
        <fullName evidence="2">Rrf2 family transcriptional regulator</fullName>
    </submittedName>
</protein>
<accession>A0A2G4YUM5</accession>
<dbReference type="PANTHER" id="PTHR33221">
    <property type="entry name" value="WINGED HELIX-TURN-HELIX TRANSCRIPTIONAL REGULATOR, RRF2 FAMILY"/>
    <property type="match status" value="1"/>
</dbReference>
<dbReference type="InterPro" id="IPR030489">
    <property type="entry name" value="TR_Rrf2-type_CS"/>
</dbReference>
<dbReference type="PROSITE" id="PS01332">
    <property type="entry name" value="HTH_RRF2_1"/>
    <property type="match status" value="1"/>
</dbReference>
<dbReference type="GO" id="GO:0005829">
    <property type="term" value="C:cytosol"/>
    <property type="evidence" value="ECO:0007669"/>
    <property type="project" value="TreeGrafter"/>
</dbReference>
<name>A0A2G4YUM5_9PROT</name>
<dbReference type="Proteomes" id="UP000229730">
    <property type="component" value="Unassembled WGS sequence"/>
</dbReference>
<evidence type="ECO:0000256" key="1">
    <source>
        <dbReference type="ARBA" id="ARBA00023125"/>
    </source>
</evidence>
<dbReference type="PANTHER" id="PTHR33221:SF4">
    <property type="entry name" value="HTH-TYPE TRANSCRIPTIONAL REPRESSOR NSRR"/>
    <property type="match status" value="1"/>
</dbReference>
<comment type="caution">
    <text evidence="2">The sequence shown here is derived from an EMBL/GenBank/DDBJ whole genome shotgun (WGS) entry which is preliminary data.</text>
</comment>
<proteinExistence type="predicted"/>
<reference evidence="2 3" key="1">
    <citation type="submission" date="2017-10" db="EMBL/GenBank/DDBJ databases">
        <title>Frigbacter circumglobatus gen. nov. sp. nov., isolated from sediment cultured in situ.</title>
        <authorList>
            <person name="Zhao Z."/>
        </authorList>
    </citation>
    <scope>NUCLEOTIDE SEQUENCE [LARGE SCALE GENOMIC DNA]</scope>
    <source>
        <strain evidence="2 3">ZYL</strain>
    </source>
</reference>
<dbReference type="PROSITE" id="PS51197">
    <property type="entry name" value="HTH_RRF2_2"/>
    <property type="match status" value="1"/>
</dbReference>